<proteinExistence type="predicted"/>
<feature type="compositionally biased region" description="Low complexity" evidence="1">
    <location>
        <begin position="374"/>
        <end position="383"/>
    </location>
</feature>
<feature type="region of interest" description="Disordered" evidence="1">
    <location>
        <begin position="126"/>
        <end position="406"/>
    </location>
</feature>
<comment type="caution">
    <text evidence="2">The sequence shown here is derived from an EMBL/GenBank/DDBJ whole genome shotgun (WGS) entry which is preliminary data.</text>
</comment>
<evidence type="ECO:0000313" key="2">
    <source>
        <dbReference type="EMBL" id="KAK7020587.1"/>
    </source>
</evidence>
<gene>
    <name evidence="2" type="ORF">VNI00_017716</name>
</gene>
<sequence length="744" mass="80404">MPRKGQKVKSVDGEVSVATSKGSVVGERSVQGSVRDDTVEGSGRKKGSRALDAAFSRPIDNVTVIEDDSDSDRSIVSVSRAAAPKVERKNVVRKFGTVDSDEEVHLAVRDKAPRLSSLVRDGAVVDSFEDPTNSDKKRRMSTDINMSPSKIRVQDLSLSPRKTIASAVNGTDKEADEHSGKRTSGRVRKPTHKVELLGRAQSGTLLEKLDALSPEPDESSAADCVTDSSYRPSVSRSSVKAGRSSGKKRGKGKTALEDDDGDVFMDTASPRSNGEKSGQVANGGVETDVDLVEKKDKAKKPRAPPQLDLRPLSDSDESLPSPGELLRSVFAKGARDADVRSGDDAARVGVDSAAVDSMMRPSPEWDEGGGRSSVGGSKVGASVKHGHMKASSSTGSEPGDRHAGEHVSSKIGLLPVDADSKAKAGSVFLSAVPESDDEDVQDDDLEVAQQHAEGSGVVPLLNSDLIHPDLVEVYASVSWINHLRRCKFIGYSNTEDAFDGFAAISYGVLLDSVNPRVRSKLVRSMLFKEYKVFKNLSRVSLAGHVAQGREVGESMVKQLHIRPIENDWDILQCNMGSYFNDVSMHAPGRNSALVFQTKRQGWSPRKADQDKGEDKLASTPYALPVKGGTNKMTPKIDDPPSSGEEDIDVSCVNILESGVPPYRLFEEGIPLYDGRTRPGVKGFRFEPGDWEKYTLLPRYPFPEVEDRSLVTLVYTLTGFRIGKASHHTVHFNALFAIVLGKVDV</sequence>
<keyword evidence="3" id="KW-1185">Reference proteome</keyword>
<feature type="compositionally biased region" description="Basic and acidic residues" evidence="1">
    <location>
        <begin position="333"/>
        <end position="346"/>
    </location>
</feature>
<dbReference type="EMBL" id="JAYKXP010000186">
    <property type="protein sequence ID" value="KAK7020587.1"/>
    <property type="molecule type" value="Genomic_DNA"/>
</dbReference>
<dbReference type="AlphaFoldDB" id="A0AAW0B4I0"/>
<organism evidence="2 3">
    <name type="scientific">Paramarasmius palmivorus</name>
    <dbReference type="NCBI Taxonomy" id="297713"/>
    <lineage>
        <taxon>Eukaryota</taxon>
        <taxon>Fungi</taxon>
        <taxon>Dikarya</taxon>
        <taxon>Basidiomycota</taxon>
        <taxon>Agaricomycotina</taxon>
        <taxon>Agaricomycetes</taxon>
        <taxon>Agaricomycetidae</taxon>
        <taxon>Agaricales</taxon>
        <taxon>Marasmiineae</taxon>
        <taxon>Marasmiaceae</taxon>
        <taxon>Paramarasmius</taxon>
    </lineage>
</organism>
<evidence type="ECO:0000256" key="1">
    <source>
        <dbReference type="SAM" id="MobiDB-lite"/>
    </source>
</evidence>
<feature type="region of interest" description="Disordered" evidence="1">
    <location>
        <begin position="1"/>
        <end position="49"/>
    </location>
</feature>
<feature type="compositionally biased region" description="Polar residues" evidence="1">
    <location>
        <begin position="269"/>
        <end position="280"/>
    </location>
</feature>
<feature type="compositionally biased region" description="Basic and acidic residues" evidence="1">
    <location>
        <begin position="171"/>
        <end position="180"/>
    </location>
</feature>
<dbReference type="Proteomes" id="UP001383192">
    <property type="component" value="Unassembled WGS sequence"/>
</dbReference>
<feature type="compositionally biased region" description="Basic and acidic residues" evidence="1">
    <location>
        <begin position="605"/>
        <end position="616"/>
    </location>
</feature>
<feature type="compositionally biased region" description="Basic residues" evidence="1">
    <location>
        <begin position="181"/>
        <end position="191"/>
    </location>
</feature>
<evidence type="ECO:0000313" key="3">
    <source>
        <dbReference type="Proteomes" id="UP001383192"/>
    </source>
</evidence>
<reference evidence="2 3" key="1">
    <citation type="submission" date="2024-01" db="EMBL/GenBank/DDBJ databases">
        <title>A draft genome for a cacao thread blight-causing isolate of Paramarasmius palmivorus.</title>
        <authorList>
            <person name="Baruah I.K."/>
            <person name="Bukari Y."/>
            <person name="Amoako-Attah I."/>
            <person name="Meinhardt L.W."/>
            <person name="Bailey B.A."/>
            <person name="Cohen S.P."/>
        </authorList>
    </citation>
    <scope>NUCLEOTIDE SEQUENCE [LARGE SCALE GENOMIC DNA]</scope>
    <source>
        <strain evidence="2 3">GH-12</strain>
    </source>
</reference>
<feature type="compositionally biased region" description="Low complexity" evidence="1">
    <location>
        <begin position="305"/>
        <end position="322"/>
    </location>
</feature>
<protein>
    <submittedName>
        <fullName evidence="2">Uncharacterized protein</fullName>
    </submittedName>
</protein>
<name>A0AAW0B4I0_9AGAR</name>
<feature type="region of interest" description="Disordered" evidence="1">
    <location>
        <begin position="600"/>
        <end position="643"/>
    </location>
</feature>
<accession>A0AAW0B4I0</accession>
<feature type="compositionally biased region" description="Low complexity" evidence="1">
    <location>
        <begin position="228"/>
        <end position="244"/>
    </location>
</feature>